<comment type="caution">
    <text evidence="1">The sequence shown here is derived from an EMBL/GenBank/DDBJ whole genome shotgun (WGS) entry which is preliminary data.</text>
</comment>
<name>A0ABR9S2Q3_9BURK</name>
<keyword evidence="2" id="KW-1185">Reference proteome</keyword>
<dbReference type="Proteomes" id="UP000806285">
    <property type="component" value="Unassembled WGS sequence"/>
</dbReference>
<sequence length="251" mass="27660">MIVLPTPAAFSLRAPVIASVPRNQLPALPADIECGTTSGPDAMGPAPRTPVLRFAGCTYHAFNLRDGREAMAIVAYNANGVQRQRWVREGARNLWDITVDEVSRSVTFHGQRRHATREPGAITMGWDELVPLQPIVSRRTREQMPPLPPELAYAARSGPDAQEDSPACPVLRFGAHTYWPFSFRGNRLATGIIACDATGRPVSRWDCDGARHIWQITSDPVMQTVTLHGARLNSTHQPGTITLPWDELWVG</sequence>
<organism evidence="1 2">
    <name type="scientific">Ramlibacter pallidus</name>
    <dbReference type="NCBI Taxonomy" id="2780087"/>
    <lineage>
        <taxon>Bacteria</taxon>
        <taxon>Pseudomonadati</taxon>
        <taxon>Pseudomonadota</taxon>
        <taxon>Betaproteobacteria</taxon>
        <taxon>Burkholderiales</taxon>
        <taxon>Comamonadaceae</taxon>
        <taxon>Ramlibacter</taxon>
    </lineage>
</organism>
<evidence type="ECO:0000313" key="2">
    <source>
        <dbReference type="Proteomes" id="UP000806285"/>
    </source>
</evidence>
<dbReference type="RefSeq" id="WP_193676433.1">
    <property type="nucleotide sequence ID" value="NZ_JADDIV010000003.1"/>
</dbReference>
<accession>A0ABR9S2Q3</accession>
<gene>
    <name evidence="1" type="ORF">IM787_09480</name>
</gene>
<evidence type="ECO:0000313" key="1">
    <source>
        <dbReference type="EMBL" id="MBE7367797.1"/>
    </source>
</evidence>
<dbReference type="EMBL" id="JADDIV010000003">
    <property type="protein sequence ID" value="MBE7367797.1"/>
    <property type="molecule type" value="Genomic_DNA"/>
</dbReference>
<reference evidence="1 2" key="1">
    <citation type="submission" date="2020-10" db="EMBL/GenBank/DDBJ databases">
        <title>Ramlibacter sp. HM2 16S ribosomal RNA gene Genome sequencing and assembly.</title>
        <authorList>
            <person name="Kang M."/>
        </authorList>
    </citation>
    <scope>NUCLEOTIDE SEQUENCE [LARGE SCALE GENOMIC DNA]</scope>
    <source>
        <strain evidence="1 2">HM2</strain>
    </source>
</reference>
<proteinExistence type="predicted"/>
<evidence type="ECO:0008006" key="3">
    <source>
        <dbReference type="Google" id="ProtNLM"/>
    </source>
</evidence>
<protein>
    <recommendedName>
        <fullName evidence="3">Ricin B lectin domain-containing protein</fullName>
    </recommendedName>
</protein>